<dbReference type="Pfam" id="PF09509">
    <property type="entry name" value="Hypoth_Ymh"/>
    <property type="match status" value="1"/>
</dbReference>
<dbReference type="KEGG" id="vcop:MM50RIKEN_21120"/>
<dbReference type="NCBIfam" id="TIGR02391">
    <property type="entry name" value="hypoth_ymh"/>
    <property type="match status" value="1"/>
</dbReference>
<name>A0A810Q1Y5_9FIRM</name>
<feature type="domain" description="Conserved hypothetical protein CHP02391" evidence="1">
    <location>
        <begin position="105"/>
        <end position="223"/>
    </location>
</feature>
<dbReference type="AlphaFoldDB" id="A0A810Q1Y5"/>
<proteinExistence type="predicted"/>
<evidence type="ECO:0000313" key="3">
    <source>
        <dbReference type="Proteomes" id="UP000681035"/>
    </source>
</evidence>
<accession>A0A810Q1Y5</accession>
<dbReference type="EMBL" id="AP023418">
    <property type="protein sequence ID" value="BCK82349.1"/>
    <property type="molecule type" value="Genomic_DNA"/>
</dbReference>
<protein>
    <recommendedName>
        <fullName evidence="1">Conserved hypothetical protein CHP02391 domain-containing protein</fullName>
    </recommendedName>
</protein>
<organism evidence="2 3">
    <name type="scientific">Vescimonas coprocola</name>
    <dbReference type="NCBI Taxonomy" id="2714355"/>
    <lineage>
        <taxon>Bacteria</taxon>
        <taxon>Bacillati</taxon>
        <taxon>Bacillota</taxon>
        <taxon>Clostridia</taxon>
        <taxon>Eubacteriales</taxon>
        <taxon>Oscillospiraceae</taxon>
        <taxon>Vescimonas</taxon>
    </lineage>
</organism>
<sequence>MKLPYENELYELRKWIDNTNTPLNMQFLHTPQKIQRIHQWIGVIAKETQTEYPFYAAMLPGIANILFQGNGMSPALVNPVAFGELMVIICHIGAEPSIARFWSAIHPRIVNVSHELYVDGHYSTAAEKAVKEVESRLREKFLELKTGAAVPAKIGDVIGALMSENGAFKFCDTTTTSGRDYRRGIQSLFEGIVAAYRNPAAHANLQYEKREAMEQIMLASQLMYVLDKPQL</sequence>
<dbReference type="Proteomes" id="UP000681035">
    <property type="component" value="Chromosome"/>
</dbReference>
<evidence type="ECO:0000259" key="1">
    <source>
        <dbReference type="Pfam" id="PF09509"/>
    </source>
</evidence>
<gene>
    <name evidence="2" type="ORF">MM50RIKEN_21120</name>
</gene>
<evidence type="ECO:0000313" key="2">
    <source>
        <dbReference type="EMBL" id="BCK82349.1"/>
    </source>
</evidence>
<reference evidence="2" key="1">
    <citation type="submission" date="2020-09" db="EMBL/GenBank/DDBJ databases">
        <title>New species isolated from human feces.</title>
        <authorList>
            <person name="Kitahara M."/>
            <person name="Shigeno Y."/>
            <person name="Shime M."/>
            <person name="Matsumoto Y."/>
            <person name="Nakamura S."/>
            <person name="Motooka D."/>
            <person name="Fukuoka S."/>
            <person name="Nishikawa H."/>
            <person name="Benno Y."/>
        </authorList>
    </citation>
    <scope>NUCLEOTIDE SEQUENCE</scope>
    <source>
        <strain evidence="2">MM50</strain>
    </source>
</reference>
<keyword evidence="3" id="KW-1185">Reference proteome</keyword>
<dbReference type="InterPro" id="IPR012654">
    <property type="entry name" value="CHP02391"/>
</dbReference>